<accession>A0ABQ5Q3K1</accession>
<evidence type="ECO:0000313" key="2">
    <source>
        <dbReference type="EMBL" id="GLH69079.1"/>
    </source>
</evidence>
<protein>
    <recommendedName>
        <fullName evidence="1">N-acetyltransferase domain-containing protein</fullName>
    </recommendedName>
</protein>
<comment type="caution">
    <text evidence="2">The sequence shown here is derived from an EMBL/GenBank/DDBJ whole genome shotgun (WGS) entry which is preliminary data.</text>
</comment>
<dbReference type="InterPro" id="IPR000182">
    <property type="entry name" value="GNAT_dom"/>
</dbReference>
<evidence type="ECO:0000313" key="3">
    <source>
        <dbReference type="Proteomes" id="UP001165089"/>
    </source>
</evidence>
<dbReference type="CDD" id="cd04301">
    <property type="entry name" value="NAT_SF"/>
    <property type="match status" value="1"/>
</dbReference>
<reference evidence="2 3" key="1">
    <citation type="journal article" date="2023" name="Antonie Van Leeuwenhoek">
        <title>Mesoterricola silvestris gen. nov., sp. nov., Mesoterricola sediminis sp. nov., Geothrix oryzae sp. nov., Geothrix edaphica sp. nov., Geothrix rubra sp. nov., and Geothrix limicola sp. nov., six novel members of Acidobacteriota isolated from soils.</title>
        <authorList>
            <person name="Itoh H."/>
            <person name="Sugisawa Y."/>
            <person name="Mise K."/>
            <person name="Xu Z."/>
            <person name="Kuniyasu M."/>
            <person name="Ushijima N."/>
            <person name="Kawano K."/>
            <person name="Kobayashi E."/>
            <person name="Shiratori Y."/>
            <person name="Masuda Y."/>
            <person name="Senoo K."/>
        </authorList>
    </citation>
    <scope>NUCLEOTIDE SEQUENCE [LARGE SCALE GENOMIC DNA]</scope>
    <source>
        <strain evidence="2 3">Red803</strain>
    </source>
</reference>
<organism evidence="2 3">
    <name type="scientific">Geothrix rubra</name>
    <dbReference type="NCBI Taxonomy" id="2927977"/>
    <lineage>
        <taxon>Bacteria</taxon>
        <taxon>Pseudomonadati</taxon>
        <taxon>Acidobacteriota</taxon>
        <taxon>Holophagae</taxon>
        <taxon>Holophagales</taxon>
        <taxon>Holophagaceae</taxon>
        <taxon>Geothrix</taxon>
    </lineage>
</organism>
<dbReference type="PROSITE" id="PS51186">
    <property type="entry name" value="GNAT"/>
    <property type="match status" value="1"/>
</dbReference>
<sequence>MTIETLPAHPEGSRYVVRALTSEDFGHLRRLESEIWREDGSGELCPHYLRLCTELYRDWCFLAMDGDRPAGYVLNFAKGRTAYCATLAVHPDYQKTRVNYLLIRAMVTKLVQEEVEEVRFLVEPGNTDARSIHNALGARVVEEVRDFYGPGDVRLWSVITKEDLERVRARYTRLKLVS</sequence>
<dbReference type="RefSeq" id="WP_285722851.1">
    <property type="nucleotide sequence ID" value="NZ_BSDD01000001.1"/>
</dbReference>
<dbReference type="EMBL" id="BSDD01000001">
    <property type="protein sequence ID" value="GLH69079.1"/>
    <property type="molecule type" value="Genomic_DNA"/>
</dbReference>
<dbReference type="InterPro" id="IPR038740">
    <property type="entry name" value="BioF2-like_GNAT_dom"/>
</dbReference>
<feature type="domain" description="N-acetyltransferase" evidence="1">
    <location>
        <begin position="15"/>
        <end position="162"/>
    </location>
</feature>
<dbReference type="Gene3D" id="3.40.630.30">
    <property type="match status" value="1"/>
</dbReference>
<gene>
    <name evidence="2" type="ORF">GETHPA_06120</name>
</gene>
<dbReference type="Proteomes" id="UP001165089">
    <property type="component" value="Unassembled WGS sequence"/>
</dbReference>
<evidence type="ECO:0000259" key="1">
    <source>
        <dbReference type="PROSITE" id="PS51186"/>
    </source>
</evidence>
<dbReference type="InterPro" id="IPR016181">
    <property type="entry name" value="Acyl_CoA_acyltransferase"/>
</dbReference>
<keyword evidence="3" id="KW-1185">Reference proteome</keyword>
<dbReference type="SUPFAM" id="SSF55729">
    <property type="entry name" value="Acyl-CoA N-acyltransferases (Nat)"/>
    <property type="match status" value="1"/>
</dbReference>
<dbReference type="Pfam" id="PF13480">
    <property type="entry name" value="Acetyltransf_6"/>
    <property type="match status" value="1"/>
</dbReference>
<name>A0ABQ5Q3K1_9BACT</name>
<proteinExistence type="predicted"/>